<protein>
    <recommendedName>
        <fullName evidence="3">Lipoprotein</fullName>
    </recommendedName>
</protein>
<evidence type="ECO:0000313" key="2">
    <source>
        <dbReference type="Proteomes" id="UP001491088"/>
    </source>
</evidence>
<proteinExistence type="predicted"/>
<accession>A0ABZ2TPE0</accession>
<evidence type="ECO:0008006" key="3">
    <source>
        <dbReference type="Google" id="ProtNLM"/>
    </source>
</evidence>
<dbReference type="EMBL" id="CP150496">
    <property type="protein sequence ID" value="WYW55001.1"/>
    <property type="molecule type" value="Genomic_DNA"/>
</dbReference>
<name>A0ABZ2TPE0_9FLAO</name>
<gene>
    <name evidence="1" type="ORF">WG950_10720</name>
</gene>
<dbReference type="Proteomes" id="UP001491088">
    <property type="component" value="Chromosome"/>
</dbReference>
<organism evidence="1 2">
    <name type="scientific">Polaribacter marinaquae</name>
    <dbReference type="NCBI Taxonomy" id="1642819"/>
    <lineage>
        <taxon>Bacteria</taxon>
        <taxon>Pseudomonadati</taxon>
        <taxon>Bacteroidota</taxon>
        <taxon>Flavobacteriia</taxon>
        <taxon>Flavobacteriales</taxon>
        <taxon>Flavobacteriaceae</taxon>
    </lineage>
</organism>
<dbReference type="PROSITE" id="PS51257">
    <property type="entry name" value="PROKAR_LIPOPROTEIN"/>
    <property type="match status" value="1"/>
</dbReference>
<reference evidence="1 2" key="1">
    <citation type="submission" date="2024-03" db="EMBL/GenBank/DDBJ databases">
        <authorList>
            <person name="Cao K."/>
        </authorList>
    </citation>
    <scope>NUCLEOTIDE SEQUENCE [LARGE SCALE GENOMIC DNA]</scope>
    <source>
        <strain evidence="1 2">MCCC 1K00696</strain>
    </source>
</reference>
<dbReference type="RefSeq" id="WP_340932256.1">
    <property type="nucleotide sequence ID" value="NZ_CP150496.1"/>
</dbReference>
<keyword evidence="2" id="KW-1185">Reference proteome</keyword>
<evidence type="ECO:0000313" key="1">
    <source>
        <dbReference type="EMBL" id="WYW55001.1"/>
    </source>
</evidence>
<sequence length="169" mass="20264">MKKILFLLFFIFTLGCKSGYNLPKGEVELKTLVNSKYILKYPKDWKIRRNHTQINSIKIERFNYNTSTNAWFALELDLYKSDEKLNKLINDLIDKDLILRSANILSIDHFNSYTEVISTYKIKHSYFKRATRFYKKNNDISQISFFCKGKDSEDFLKYQKIFFDSFKLK</sequence>